<comment type="caution">
    <text evidence="2">The sequence shown here is derived from an EMBL/GenBank/DDBJ whole genome shotgun (WGS) entry which is preliminary data.</text>
</comment>
<protein>
    <recommendedName>
        <fullName evidence="4">EamA domain-containing protein</fullName>
    </recommendedName>
</protein>
<dbReference type="Proteomes" id="UP001470230">
    <property type="component" value="Unassembled WGS sequence"/>
</dbReference>
<evidence type="ECO:0000256" key="1">
    <source>
        <dbReference type="SAM" id="Phobius"/>
    </source>
</evidence>
<keyword evidence="1" id="KW-1133">Transmembrane helix</keyword>
<feature type="transmembrane region" description="Helical" evidence="1">
    <location>
        <begin position="249"/>
        <end position="269"/>
    </location>
</feature>
<feature type="transmembrane region" description="Helical" evidence="1">
    <location>
        <begin position="125"/>
        <end position="143"/>
    </location>
</feature>
<keyword evidence="1" id="KW-0472">Membrane</keyword>
<sequence length="333" mass="37180">MLKETISIRATFLIIYLMATFGFRICKETLVDSCSISSIPIFNCIVTFLSWLISILLRKSIRLSTSPPVSFQSKLVTALIQSLNFLFITKSVSVNTFSFHRFAHSLSIPYGLLVSYFFLSRRFSAITLTSISIFYFGSFIISTDSFNMTPFGLCIGFLSSIFTTHLSIYIEEVIMNSGVSAIILQSSVSGLRFFFSILFLILEFVIEQPQFDLNLHISIYSICLIFAAAAFDLTITVSMISLITYSSAISFLVAEQLCEILMILIGHTLNPTQFTTIQESICSFFGFALAIPGQVLFVVAGDSFDWKPNDFEPFHLSPITKIDSQGDSVALIE</sequence>
<dbReference type="EMBL" id="JAPFFF010000011">
    <property type="protein sequence ID" value="KAK8878164.1"/>
    <property type="molecule type" value="Genomic_DNA"/>
</dbReference>
<name>A0ABR2JJV3_9EUKA</name>
<gene>
    <name evidence="2" type="ORF">M9Y10_004929</name>
</gene>
<keyword evidence="3" id="KW-1185">Reference proteome</keyword>
<proteinExistence type="predicted"/>
<feature type="transmembrane region" description="Helical" evidence="1">
    <location>
        <begin position="281"/>
        <end position="300"/>
    </location>
</feature>
<evidence type="ECO:0000313" key="3">
    <source>
        <dbReference type="Proteomes" id="UP001470230"/>
    </source>
</evidence>
<feature type="transmembrane region" description="Helical" evidence="1">
    <location>
        <begin position="217"/>
        <end position="243"/>
    </location>
</feature>
<feature type="transmembrane region" description="Helical" evidence="1">
    <location>
        <begin position="182"/>
        <end position="205"/>
    </location>
</feature>
<accession>A0ABR2JJV3</accession>
<feature type="transmembrane region" description="Helical" evidence="1">
    <location>
        <begin position="38"/>
        <end position="57"/>
    </location>
</feature>
<feature type="transmembrane region" description="Helical" evidence="1">
    <location>
        <begin position="101"/>
        <end position="119"/>
    </location>
</feature>
<evidence type="ECO:0008006" key="4">
    <source>
        <dbReference type="Google" id="ProtNLM"/>
    </source>
</evidence>
<organism evidence="2 3">
    <name type="scientific">Tritrichomonas musculus</name>
    <dbReference type="NCBI Taxonomy" id="1915356"/>
    <lineage>
        <taxon>Eukaryota</taxon>
        <taxon>Metamonada</taxon>
        <taxon>Parabasalia</taxon>
        <taxon>Tritrichomonadida</taxon>
        <taxon>Tritrichomonadidae</taxon>
        <taxon>Tritrichomonas</taxon>
    </lineage>
</organism>
<feature type="transmembrane region" description="Helical" evidence="1">
    <location>
        <begin position="6"/>
        <end position="26"/>
    </location>
</feature>
<reference evidence="2 3" key="1">
    <citation type="submission" date="2024-04" db="EMBL/GenBank/DDBJ databases">
        <title>Tritrichomonas musculus Genome.</title>
        <authorList>
            <person name="Alves-Ferreira E."/>
            <person name="Grigg M."/>
            <person name="Lorenzi H."/>
            <person name="Galac M."/>
        </authorList>
    </citation>
    <scope>NUCLEOTIDE SEQUENCE [LARGE SCALE GENOMIC DNA]</scope>
    <source>
        <strain evidence="2 3">EAF2021</strain>
    </source>
</reference>
<evidence type="ECO:0000313" key="2">
    <source>
        <dbReference type="EMBL" id="KAK8878164.1"/>
    </source>
</evidence>
<feature type="transmembrane region" description="Helical" evidence="1">
    <location>
        <begin position="150"/>
        <end position="170"/>
    </location>
</feature>
<keyword evidence="1" id="KW-0812">Transmembrane</keyword>